<feature type="compositionally biased region" description="Basic and acidic residues" evidence="1">
    <location>
        <begin position="586"/>
        <end position="599"/>
    </location>
</feature>
<feature type="compositionally biased region" description="Polar residues" evidence="1">
    <location>
        <begin position="1545"/>
        <end position="1562"/>
    </location>
</feature>
<feature type="compositionally biased region" description="Low complexity" evidence="1">
    <location>
        <begin position="349"/>
        <end position="363"/>
    </location>
</feature>
<keyword evidence="3" id="KW-1185">Reference proteome</keyword>
<feature type="compositionally biased region" description="Basic and acidic residues" evidence="1">
    <location>
        <begin position="467"/>
        <end position="478"/>
    </location>
</feature>
<feature type="compositionally biased region" description="Low complexity" evidence="1">
    <location>
        <begin position="1135"/>
        <end position="1144"/>
    </location>
</feature>
<feature type="compositionally biased region" description="Low complexity" evidence="1">
    <location>
        <begin position="1237"/>
        <end position="1254"/>
    </location>
</feature>
<feature type="compositionally biased region" description="Polar residues" evidence="1">
    <location>
        <begin position="682"/>
        <end position="709"/>
    </location>
</feature>
<feature type="compositionally biased region" description="Low complexity" evidence="1">
    <location>
        <begin position="1716"/>
        <end position="1728"/>
    </location>
</feature>
<feature type="region of interest" description="Disordered" evidence="1">
    <location>
        <begin position="152"/>
        <end position="426"/>
    </location>
</feature>
<protein>
    <submittedName>
        <fullName evidence="2">Uncharacterized protein</fullName>
    </submittedName>
</protein>
<accession>A0A9N8H6C7</accession>
<feature type="compositionally biased region" description="Basic residues" evidence="1">
    <location>
        <begin position="825"/>
        <end position="836"/>
    </location>
</feature>
<gene>
    <name evidence="2" type="ORF">SEMRO_41_G025120.1</name>
</gene>
<proteinExistence type="predicted"/>
<feature type="compositionally biased region" description="Polar residues" evidence="1">
    <location>
        <begin position="373"/>
        <end position="386"/>
    </location>
</feature>
<sequence length="2223" mass="239439">MNDDKENKMDGRSVGDGQSPSRRRSDASSFSFRNIPPNTPLRNTPLKDVLASARKKSHPTPSIDFHNNNISQHQQTNTNDLSTSTTDSSYDGCLKDLMVGLDTSSANDTSHSSSSVSSGLMNRTVLSDTTEVTASIFVRAASSKQCLLDVTRSEKKRKRKEEAKEKQHRAPLEEIHLNLSGETSHSNVANKTTANDDDAMETDHQSQQQQSSFLEQLKHKETSSDDNAREEDKEIQTNGLRAPSGLATTTQPKNKENNPVNNPPRSRRSSLLTGSSPLAAVNPRIQASPNSIRKMTASLKRNRLQRRLERDRNIRKRLSTGVANKKPVVPAGRTPGGSRFSIGSAFAKAGRGSIGSRRSSSGGESAGEHTGELSWNLSSKLAQSPLESADEKEGPDNGSEKPFTSPEFLVGGAAKPAVGGQNGYEDTTEINFDFDKWIRDPIEKPAECDVEASVRNGTSAVALRRLSKTDNKDRKDGDASISQQYSETQSVDSSTRKPFTLVDSMSKSLGSSAAGCAASIRDPFSNQMDDKSGRSSNKNGSEVSSKRRSTSSTSTGSIGQKDLALDNTTKGSADFSSIKSVVGSNNKDDWEHSQEESKRSSPPREISVAMGSQETTPRELNGMQSPTSTTEAAAHRAPGSSSKITPTRLKKRPRRIANPDAITSPAHNTRGAVKKRALVEGDQTNVPDASPATGNNQTQLVFDQNVDSSATKEQRNGRESLAPSVTTRASRRSSATSDYPNINDILGSTFGDTDDDDDGMTVDFSIGDLLGRGDEGSRRSSIGVTNRRSSTFRASLSSLPENGPGLDVASIGGKSGLEEAGILAKQKHRRSNRRKSSAFLLPSMVVEENDTPKDTALLNEHEAPDKPQEKRPDAAKPVNSRSPGQNRTRRHLGTASIDSPARHTRSAGRSLVEGLAMSPASKRGSEPRTQGPSGSSKEKVVLSPPKIYFEMNEDTVSTAALLAQANPNFKPRTSSIATAALLAQANPNFKPRTSSIATAEILGLPIGRNNAGNRDSLSTSDDILESEKSRDGSETTEKSIANSIKSGSSGSSSDTTSTVPDINALLGSPSSESKGGEHTEHSNKSGSSGSSSDTTSTIPDINAILASKRKVGARDSISAAGSGADQEHTHDSNKSGSSGSTTSTIPDIDAILGLPSGTSQDRQRDSISTDSSGADQEHTEHSNKSGSSGSSSDATATAPDIKELLASFSSEGDQERMNESDSTIDPSRQDSEDHQSETSFTSSKSSTSVVSTSSRDTKRQRMACSHQARSDAKRQRLTNGVVEGLETPSKSDTLPQDGNAASLAAVEASAKERTAATSGATTHDASPGSDSNELETSFDWDGGKHKSKSTANVGRRSSILASALKRSRSPGIRRDSQEHSVRKSVGFKSPSAAEYDVGSMSRSLTPMPKSQVKALFQIPGSDAATNDTSGSDMSLSSSSSDPDPASPRDINPAIGGNSETSLSSTSSSEPSHENYDEETVTLEMNLDELMNKVETEISTGHGQQQELEVDSSQDSLSFNNEGNGGGNQEEATIELETSLRDMFANTANDIDSGGSDSMSLEATNKEETELQDDSSPNLIARRGNDEETTIELESDVDELWNANAEAMPFGDVSAIPLSSPGDESGSPQSQSRSQSSLSFSKEELGDTSSSTAGRSEDEGTVPLENNVSELFAKAMMQESADESRSVDMDRRQSFTAKLEDNLDMVLDPIPAVGADNTSTNHNLSSSLASDDEQTESECDQVSISQLSAAASSRSEESREFSNDSGASKDAFDMDCKELFDLGFPRGIETTSQFPDIVAGLTASSSSALRTNEFSAVLDSICGELEGNIENLEDTNTAFKRIVDSKRDVFFALQERLRQNDDDCRHTIERLGAAVRANCTMEWNNWLAVVLGSLNDPFEEVLESLGYSTSQTTKHLHLAQEGKGEMIAIADSMARRARRKSTGRRKKQSRDVEDEIRQLEQQIAGIQTGKETAKVRNEKASALHVALTKKANQKDPKSMRDQSARSQILYTTIRNIHRVELTGRQTTTRQMYKIAGVYPESSASLTFHVKEDRSKVVCHAKLDSTAFRQRAGVKGVLSRSAKCYLKKSIGDLLKRLTTGTGSNQLNSPGEIGPFLMDLDCRVGRHESTAREISALENRQEMKWLFTNGKTTLEMVVCGYHAMFEFNHLYPFKKMACRFDVLGKGEQAQAKALQRHWDKHVEPGPQYLTRLYDCMIAYLQPPKQF</sequence>
<feature type="compositionally biased region" description="Basic and acidic residues" evidence="1">
    <location>
        <begin position="1"/>
        <end position="13"/>
    </location>
</feature>
<feature type="compositionally biased region" description="Low complexity" evidence="1">
    <location>
        <begin position="76"/>
        <end position="86"/>
    </location>
</feature>
<feature type="compositionally biased region" description="Polar residues" evidence="1">
    <location>
        <begin position="1010"/>
        <end position="1021"/>
    </location>
</feature>
<dbReference type="EMBL" id="CAICTM010000041">
    <property type="protein sequence ID" value="CAB9498583.1"/>
    <property type="molecule type" value="Genomic_DNA"/>
</dbReference>
<name>A0A9N8H6C7_9STRA</name>
<evidence type="ECO:0000256" key="1">
    <source>
        <dbReference type="SAM" id="MobiDB-lite"/>
    </source>
</evidence>
<organism evidence="2 3">
    <name type="scientific">Seminavis robusta</name>
    <dbReference type="NCBI Taxonomy" id="568900"/>
    <lineage>
        <taxon>Eukaryota</taxon>
        <taxon>Sar</taxon>
        <taxon>Stramenopiles</taxon>
        <taxon>Ochrophyta</taxon>
        <taxon>Bacillariophyta</taxon>
        <taxon>Bacillariophyceae</taxon>
        <taxon>Bacillariophycidae</taxon>
        <taxon>Naviculales</taxon>
        <taxon>Naviculaceae</taxon>
        <taxon>Seminavis</taxon>
    </lineage>
</organism>
<feature type="compositionally biased region" description="Basic and acidic residues" evidence="1">
    <location>
        <begin position="1372"/>
        <end position="1381"/>
    </location>
</feature>
<feature type="compositionally biased region" description="Polar residues" evidence="1">
    <location>
        <begin position="180"/>
        <end position="193"/>
    </location>
</feature>
<dbReference type="Proteomes" id="UP001153069">
    <property type="component" value="Unassembled WGS sequence"/>
</dbReference>
<feature type="compositionally biased region" description="Low complexity" evidence="1">
    <location>
        <begin position="1458"/>
        <end position="1469"/>
    </location>
</feature>
<feature type="compositionally biased region" description="Basic and acidic residues" evidence="1">
    <location>
        <begin position="389"/>
        <end position="399"/>
    </location>
</feature>
<evidence type="ECO:0000313" key="2">
    <source>
        <dbReference type="EMBL" id="CAB9498583.1"/>
    </source>
</evidence>
<feature type="compositionally biased region" description="Polar residues" evidence="1">
    <location>
        <begin position="534"/>
        <end position="543"/>
    </location>
</feature>
<feature type="compositionally biased region" description="Polar residues" evidence="1">
    <location>
        <begin position="1315"/>
        <end position="1331"/>
    </location>
</feature>
<evidence type="ECO:0000313" key="3">
    <source>
        <dbReference type="Proteomes" id="UP001153069"/>
    </source>
</evidence>
<feature type="region of interest" description="Disordered" evidence="1">
    <location>
        <begin position="1709"/>
        <end position="1767"/>
    </location>
</feature>
<feature type="compositionally biased region" description="Polar residues" evidence="1">
    <location>
        <begin position="779"/>
        <end position="800"/>
    </location>
</feature>
<feature type="compositionally biased region" description="Polar residues" evidence="1">
    <location>
        <begin position="480"/>
        <end position="497"/>
    </location>
</feature>
<comment type="caution">
    <text evidence="2">The sequence shown here is derived from an EMBL/GenBank/DDBJ whole genome shotgun (WGS) entry which is preliminary data.</text>
</comment>
<feature type="compositionally biased region" description="Basic and acidic residues" evidence="1">
    <location>
        <begin position="1227"/>
        <end position="1236"/>
    </location>
</feature>
<feature type="compositionally biased region" description="Low complexity" evidence="1">
    <location>
        <begin position="1085"/>
        <end position="1097"/>
    </location>
</feature>
<feature type="compositionally biased region" description="Acidic residues" evidence="1">
    <location>
        <begin position="1729"/>
        <end position="1738"/>
    </location>
</feature>
<feature type="region of interest" description="Disordered" evidence="1">
    <location>
        <begin position="1"/>
        <end position="86"/>
    </location>
</feature>
<feature type="region of interest" description="Disordered" evidence="1">
    <location>
        <begin position="449"/>
        <end position="498"/>
    </location>
</feature>
<feature type="compositionally biased region" description="Basic and acidic residues" evidence="1">
    <location>
        <begin position="216"/>
        <end position="235"/>
    </location>
</feature>
<feature type="compositionally biased region" description="Low complexity" evidence="1">
    <location>
        <begin position="1624"/>
        <end position="1639"/>
    </location>
</feature>
<feature type="compositionally biased region" description="Acidic residues" evidence="1">
    <location>
        <begin position="1586"/>
        <end position="1598"/>
    </location>
</feature>
<feature type="compositionally biased region" description="Basic and acidic residues" evidence="1">
    <location>
        <begin position="1025"/>
        <end position="1037"/>
    </location>
</feature>
<feature type="compositionally biased region" description="Low complexity" evidence="1">
    <location>
        <begin position="257"/>
        <end position="278"/>
    </location>
</feature>
<feature type="compositionally biased region" description="Low complexity" evidence="1">
    <location>
        <begin position="1038"/>
        <end position="1057"/>
    </location>
</feature>
<feature type="compositionally biased region" description="Basic and acidic residues" evidence="1">
    <location>
        <begin position="160"/>
        <end position="176"/>
    </location>
</feature>
<feature type="compositionally biased region" description="Low complexity" evidence="1">
    <location>
        <begin position="1427"/>
        <end position="1449"/>
    </location>
</feature>
<feature type="compositionally biased region" description="Basic and acidic residues" evidence="1">
    <location>
        <begin position="859"/>
        <end position="874"/>
    </location>
</feature>
<feature type="compositionally biased region" description="Low complexity" evidence="1">
    <location>
        <begin position="722"/>
        <end position="737"/>
    </location>
</feature>
<feature type="region of interest" description="Disordered" evidence="1">
    <location>
        <begin position="520"/>
        <end position="942"/>
    </location>
</feature>
<feature type="compositionally biased region" description="Polar residues" evidence="1">
    <location>
        <begin position="1496"/>
        <end position="1518"/>
    </location>
</feature>
<reference evidence="2" key="1">
    <citation type="submission" date="2020-06" db="EMBL/GenBank/DDBJ databases">
        <authorList>
            <consortium name="Plant Systems Biology data submission"/>
        </authorList>
    </citation>
    <scope>NUCLEOTIDE SEQUENCE</scope>
    <source>
        <strain evidence="2">D6</strain>
    </source>
</reference>
<feature type="compositionally biased region" description="Polar residues" evidence="1">
    <location>
        <begin position="566"/>
        <end position="585"/>
    </location>
</feature>
<feature type="compositionally biased region" description="Basic and acidic residues" evidence="1">
    <location>
        <begin position="1074"/>
        <end position="1083"/>
    </location>
</feature>
<feature type="compositionally biased region" description="Polar residues" evidence="1">
    <location>
        <begin position="65"/>
        <end position="75"/>
    </location>
</feature>
<feature type="compositionally biased region" description="Polar residues" evidence="1">
    <location>
        <begin position="622"/>
        <end position="631"/>
    </location>
</feature>
<feature type="region of interest" description="Disordered" evidence="1">
    <location>
        <begin position="1006"/>
        <end position="1688"/>
    </location>
</feature>